<dbReference type="Proteomes" id="UP000663859">
    <property type="component" value="Unassembled WGS sequence"/>
</dbReference>
<comment type="caution">
    <text evidence="2">The sequence shown here is derived from an EMBL/GenBank/DDBJ whole genome shotgun (WGS) entry which is preliminary data.</text>
</comment>
<dbReference type="Gene3D" id="2.160.20.10">
    <property type="entry name" value="Single-stranded right-handed beta-helix, Pectin lyase-like"/>
    <property type="match status" value="1"/>
</dbReference>
<evidence type="ECO:0000313" key="3">
    <source>
        <dbReference type="Proteomes" id="UP000663859"/>
    </source>
</evidence>
<evidence type="ECO:0000259" key="1">
    <source>
        <dbReference type="Pfam" id="PF05860"/>
    </source>
</evidence>
<gene>
    <name evidence="2" type="ORF">MPNT_280020</name>
</gene>
<dbReference type="InterPro" id="IPR008638">
    <property type="entry name" value="FhaB/CdiA-like_TPS"/>
</dbReference>
<accession>A0A8J2BM83</accession>
<dbReference type="InterPro" id="IPR011050">
    <property type="entry name" value="Pectin_lyase_fold/virulence"/>
</dbReference>
<organism evidence="2 3">
    <name type="scientific">Candidatus Methylacidithermus pantelleriae</name>
    <dbReference type="NCBI Taxonomy" id="2744239"/>
    <lineage>
        <taxon>Bacteria</taxon>
        <taxon>Pseudomonadati</taxon>
        <taxon>Verrucomicrobiota</taxon>
        <taxon>Methylacidiphilae</taxon>
        <taxon>Methylacidiphilales</taxon>
        <taxon>Methylacidiphilaceae</taxon>
        <taxon>Candidatus Methylacidithermus</taxon>
    </lineage>
</organism>
<name>A0A8J2BM83_9BACT</name>
<protein>
    <recommendedName>
        <fullName evidence="1">Filamentous haemagglutinin FhaB/tRNA nuclease CdiA-like TPS domain-containing protein</fullName>
    </recommendedName>
</protein>
<dbReference type="EMBL" id="CAJNOB010000021">
    <property type="protein sequence ID" value="CAF0698543.1"/>
    <property type="molecule type" value="Genomic_DNA"/>
</dbReference>
<reference evidence="2" key="1">
    <citation type="submission" date="2021-02" db="EMBL/GenBank/DDBJ databases">
        <authorList>
            <person name="Cremers G."/>
            <person name="Picone N."/>
        </authorList>
    </citation>
    <scope>NUCLEOTIDE SEQUENCE</scope>
    <source>
        <strain evidence="2">PQ17</strain>
    </source>
</reference>
<dbReference type="NCBIfam" id="TIGR01901">
    <property type="entry name" value="adhes_NPXG"/>
    <property type="match status" value="1"/>
</dbReference>
<feature type="domain" description="Filamentous haemagglutinin FhaB/tRNA nuclease CdiA-like TPS" evidence="1">
    <location>
        <begin position="3"/>
        <end position="218"/>
    </location>
</feature>
<sequence length="299" mass="29802">MAFAQPTPLSAALNRDVSGSGSIINGTLTANGRVYILNTAGVTLGSNAVIATAAFAISTLDVSDSDFLNGFPSSVVHLAGWGDGITVLDGAKMVASQHVVLVGNGVTLGTPTGGGAAISAPYIGIASSAGGTVDIGLALTLPTINGTTLGNIHLLSVTNANDVQIQGNTILSAQQGNLAGGQMDISAQNIEVAWHNLLTTSTLDASSHASVGAGGNINLYATVDVRCSTLLGPAHFFANGTGGGLGGNIIVFAGHAFQLSLAGVIQAEPLGTIEIAYQNDNFTNLGTIQAGTVGQISHQ</sequence>
<dbReference type="SUPFAM" id="SSF51126">
    <property type="entry name" value="Pectin lyase-like"/>
    <property type="match status" value="1"/>
</dbReference>
<evidence type="ECO:0000313" key="2">
    <source>
        <dbReference type="EMBL" id="CAF0698543.1"/>
    </source>
</evidence>
<dbReference type="AlphaFoldDB" id="A0A8J2BM83"/>
<proteinExistence type="predicted"/>
<keyword evidence="3" id="KW-1185">Reference proteome</keyword>
<dbReference type="Pfam" id="PF05860">
    <property type="entry name" value="TPS"/>
    <property type="match status" value="1"/>
</dbReference>
<dbReference type="InterPro" id="IPR012334">
    <property type="entry name" value="Pectin_lyas_fold"/>
</dbReference>